<dbReference type="HOGENOM" id="CLU_2875395_0_0_0"/>
<gene>
    <name evidence="2" type="ordered locus">ACP_2375</name>
</gene>
<feature type="compositionally biased region" description="Low complexity" evidence="1">
    <location>
        <begin position="29"/>
        <end position="46"/>
    </location>
</feature>
<feature type="region of interest" description="Disordered" evidence="1">
    <location>
        <begin position="1"/>
        <end position="63"/>
    </location>
</feature>
<protein>
    <submittedName>
        <fullName evidence="2">Uncharacterized protein</fullName>
    </submittedName>
</protein>
<proteinExistence type="predicted"/>
<feature type="compositionally biased region" description="Polar residues" evidence="1">
    <location>
        <begin position="19"/>
        <end position="28"/>
    </location>
</feature>
<organism evidence="2 3">
    <name type="scientific">Acidobacterium capsulatum (strain ATCC 51196 / DSM 11244 / BCRC 80197 / JCM 7670 / NBRC 15755 / NCIMB 13165 / 161)</name>
    <dbReference type="NCBI Taxonomy" id="240015"/>
    <lineage>
        <taxon>Bacteria</taxon>
        <taxon>Pseudomonadati</taxon>
        <taxon>Acidobacteriota</taxon>
        <taxon>Terriglobia</taxon>
        <taxon>Terriglobales</taxon>
        <taxon>Acidobacteriaceae</taxon>
        <taxon>Acidobacterium</taxon>
    </lineage>
</organism>
<evidence type="ECO:0000313" key="2">
    <source>
        <dbReference type="EMBL" id="ACO34536.1"/>
    </source>
</evidence>
<reference evidence="2 3" key="1">
    <citation type="journal article" date="2009" name="Appl. Environ. Microbiol.">
        <title>Three genomes from the phylum Acidobacteria provide insight into the lifestyles of these microorganisms in soils.</title>
        <authorList>
            <person name="Ward N.L."/>
            <person name="Challacombe J.F."/>
            <person name="Janssen P.H."/>
            <person name="Henrissat B."/>
            <person name="Coutinho P.M."/>
            <person name="Wu M."/>
            <person name="Xie G."/>
            <person name="Haft D.H."/>
            <person name="Sait M."/>
            <person name="Badger J."/>
            <person name="Barabote R.D."/>
            <person name="Bradley B."/>
            <person name="Brettin T.S."/>
            <person name="Brinkac L.M."/>
            <person name="Bruce D."/>
            <person name="Creasy T."/>
            <person name="Daugherty S.C."/>
            <person name="Davidsen T.M."/>
            <person name="DeBoy R.T."/>
            <person name="Detter J.C."/>
            <person name="Dodson R.J."/>
            <person name="Durkin A.S."/>
            <person name="Ganapathy A."/>
            <person name="Gwinn-Giglio M."/>
            <person name="Han C.S."/>
            <person name="Khouri H."/>
            <person name="Kiss H."/>
            <person name="Kothari S.P."/>
            <person name="Madupu R."/>
            <person name="Nelson K.E."/>
            <person name="Nelson W.C."/>
            <person name="Paulsen I."/>
            <person name="Penn K."/>
            <person name="Ren Q."/>
            <person name="Rosovitz M.J."/>
            <person name="Selengut J.D."/>
            <person name="Shrivastava S."/>
            <person name="Sullivan S.A."/>
            <person name="Tapia R."/>
            <person name="Thompson L.S."/>
            <person name="Watkins K.L."/>
            <person name="Yang Q."/>
            <person name="Yu C."/>
            <person name="Zafar N."/>
            <person name="Zhou L."/>
            <person name="Kuske C.R."/>
        </authorList>
    </citation>
    <scope>NUCLEOTIDE SEQUENCE [LARGE SCALE GENOMIC DNA]</scope>
    <source>
        <strain evidence="3">ATCC 51196 / DSM 11244 / BCRC 80197 / JCM 7670 / NBRC 15755 / NCIMB 13165 / 161</strain>
    </source>
</reference>
<name>C1F173_ACIC5</name>
<dbReference type="Proteomes" id="UP000002207">
    <property type="component" value="Chromosome"/>
</dbReference>
<dbReference type="AlphaFoldDB" id="C1F173"/>
<dbReference type="EMBL" id="CP001472">
    <property type="protein sequence ID" value="ACO34536.1"/>
    <property type="molecule type" value="Genomic_DNA"/>
</dbReference>
<accession>C1F173</accession>
<dbReference type="KEGG" id="aca:ACP_2375"/>
<evidence type="ECO:0000313" key="3">
    <source>
        <dbReference type="Proteomes" id="UP000002207"/>
    </source>
</evidence>
<keyword evidence="3" id="KW-1185">Reference proteome</keyword>
<evidence type="ECO:0000256" key="1">
    <source>
        <dbReference type="SAM" id="MobiDB-lite"/>
    </source>
</evidence>
<sequence length="63" mass="6562">MKSSTVDASKISAEALDQASVTQRQTRPTSTSLGFSSGGSSMASMGKVNRRGRSKSLLPSKLT</sequence>
<dbReference type="STRING" id="240015.ACP_2375"/>
<dbReference type="InParanoid" id="C1F173"/>